<dbReference type="PROSITE" id="PS50305">
    <property type="entry name" value="SIRTUIN"/>
    <property type="match status" value="1"/>
</dbReference>
<reference evidence="5" key="2">
    <citation type="submission" date="2011-02" db="EMBL/GenBank/DDBJ databases">
        <authorList>
            <person name="MacLean D."/>
        </authorList>
    </citation>
    <scope>NUCLEOTIDE SEQUENCE</scope>
</reference>
<evidence type="ECO:0000313" key="5">
    <source>
        <dbReference type="EMBL" id="CCA26480.1"/>
    </source>
</evidence>
<gene>
    <name evidence="5" type="primary">AlNc14C377G11187</name>
    <name evidence="5" type="ORF">ALNC14_126240</name>
</gene>
<feature type="binding site" evidence="3">
    <location>
        <position position="166"/>
    </location>
    <ligand>
        <name>Zn(2+)</name>
        <dbReference type="ChEBI" id="CHEBI:29105"/>
    </ligand>
</feature>
<protein>
    <submittedName>
        <fullName evidence="5">Uncharacterized protein AlNc14C377G11187</fullName>
    </submittedName>
</protein>
<dbReference type="AlphaFoldDB" id="F0WYC8"/>
<dbReference type="GO" id="GO:0046872">
    <property type="term" value="F:metal ion binding"/>
    <property type="evidence" value="ECO:0007669"/>
    <property type="project" value="UniProtKB-KW"/>
</dbReference>
<dbReference type="CDD" id="cd00296">
    <property type="entry name" value="SIR2"/>
    <property type="match status" value="1"/>
</dbReference>
<dbReference type="InterPro" id="IPR026591">
    <property type="entry name" value="Sirtuin_cat_small_dom_sf"/>
</dbReference>
<feature type="binding site" evidence="3">
    <location>
        <position position="209"/>
    </location>
    <ligand>
        <name>Zn(2+)</name>
        <dbReference type="ChEBI" id="CHEBI:29105"/>
    </ligand>
</feature>
<dbReference type="PANTHER" id="PTHR48252:SF77">
    <property type="entry name" value="HISTONE DEACETYLASE DOMAIN-CONTAINING PROTEIN"/>
    <property type="match status" value="1"/>
</dbReference>
<dbReference type="HOGENOM" id="CLU_023643_2_0_1"/>
<keyword evidence="3" id="KW-0862">Zinc</keyword>
<reference evidence="5" key="1">
    <citation type="journal article" date="2011" name="PLoS Biol.">
        <title>Gene gain and loss during evolution of obligate parasitism in the white rust pathogen of Arabidopsis thaliana.</title>
        <authorList>
            <person name="Kemen E."/>
            <person name="Gardiner A."/>
            <person name="Schultz-Larsen T."/>
            <person name="Kemen A.C."/>
            <person name="Balmuth A.L."/>
            <person name="Robert-Seilaniantz A."/>
            <person name="Bailey K."/>
            <person name="Holub E."/>
            <person name="Studholme D.J."/>
            <person name="Maclean D."/>
            <person name="Jones J.D."/>
        </authorList>
    </citation>
    <scope>NUCLEOTIDE SEQUENCE</scope>
</reference>
<evidence type="ECO:0000256" key="2">
    <source>
        <dbReference type="ARBA" id="ARBA00023027"/>
    </source>
</evidence>
<feature type="domain" description="Deacetylase sirtuin-type" evidence="4">
    <location>
        <begin position="1"/>
        <end position="338"/>
    </location>
</feature>
<evidence type="ECO:0000256" key="3">
    <source>
        <dbReference type="PROSITE-ProRule" id="PRU00236"/>
    </source>
</evidence>
<dbReference type="Gene3D" id="3.40.50.1220">
    <property type="entry name" value="TPP-binding domain"/>
    <property type="match status" value="2"/>
</dbReference>
<keyword evidence="3" id="KW-0479">Metal-binding</keyword>
<dbReference type="InterPro" id="IPR026590">
    <property type="entry name" value="Ssirtuin_cat_dom"/>
</dbReference>
<proteinExistence type="predicted"/>
<feature type="active site" description="Proton acceptor" evidence="3">
    <location>
        <position position="158"/>
    </location>
</feature>
<dbReference type="InterPro" id="IPR029035">
    <property type="entry name" value="DHS-like_NAD/FAD-binding_dom"/>
</dbReference>
<evidence type="ECO:0000256" key="1">
    <source>
        <dbReference type="ARBA" id="ARBA00022679"/>
    </source>
</evidence>
<dbReference type="EMBL" id="FR824421">
    <property type="protein sequence ID" value="CCA26480.1"/>
    <property type="molecule type" value="Genomic_DNA"/>
</dbReference>
<dbReference type="SUPFAM" id="SSF52467">
    <property type="entry name" value="DHS-like NAD/FAD-binding domain"/>
    <property type="match status" value="1"/>
</dbReference>
<keyword evidence="1" id="KW-0808">Transferase</keyword>
<organism evidence="5">
    <name type="scientific">Albugo laibachii Nc14</name>
    <dbReference type="NCBI Taxonomy" id="890382"/>
    <lineage>
        <taxon>Eukaryota</taxon>
        <taxon>Sar</taxon>
        <taxon>Stramenopiles</taxon>
        <taxon>Oomycota</taxon>
        <taxon>Peronosporomycetes</taxon>
        <taxon>Albuginales</taxon>
        <taxon>Albuginaceae</taxon>
        <taxon>Albugo</taxon>
    </lineage>
</organism>
<sequence length="338" mass="38649">MESVDTNYRKAAEVINGADILLFAAGAGFSADSGLPVYNQVGTEEAYQKLGVDYQDLCDPYWLEEDPELFYGFWGHSINLYRQAEPHYGYQILKKWSQRLSAKNCLSIKPGEKEAIVRKRIPGTSSETVSFKPFFIYTSNVDAHFQRMFDESEIYEIHGNVETWQCSGHARSSQSACPRLYALPKSLRFDVNTERMMADTTEITNRLQCDCQQMLRPNVLMFHDNQWIPNEHAEENYTQWEAAVEKFLQENPTSRFVVVEIGCGTRIPSVRKESEMVVSDSFLKCERRRQVQLVRINPEFPSSKNAIINDNGLLISIQNSACASLQLIDELIDAINVE</sequence>
<dbReference type="GO" id="GO:0016740">
    <property type="term" value="F:transferase activity"/>
    <property type="evidence" value="ECO:0007669"/>
    <property type="project" value="UniProtKB-KW"/>
</dbReference>
<evidence type="ECO:0000259" key="4">
    <source>
        <dbReference type="PROSITE" id="PS50305"/>
    </source>
</evidence>
<name>F0WYC8_9STRA</name>
<dbReference type="Gene3D" id="3.30.1600.10">
    <property type="entry name" value="SIR2/SIRT2 'Small Domain"/>
    <property type="match status" value="2"/>
</dbReference>
<keyword evidence="2" id="KW-0520">NAD</keyword>
<accession>F0WYC8</accession>
<dbReference type="PANTHER" id="PTHR48252">
    <property type="entry name" value="HISTONE DEACETYLASE 2-RELATED"/>
    <property type="match status" value="1"/>
</dbReference>
<feature type="binding site" evidence="3">
    <location>
        <position position="211"/>
    </location>
    <ligand>
        <name>Zn(2+)</name>
        <dbReference type="ChEBI" id="CHEBI:29105"/>
    </ligand>
</feature>
<feature type="binding site" evidence="3">
    <location>
        <position position="177"/>
    </location>
    <ligand>
        <name>Zn(2+)</name>
        <dbReference type="ChEBI" id="CHEBI:29105"/>
    </ligand>
</feature>